<dbReference type="SUPFAM" id="SSF53756">
    <property type="entry name" value="UDP-Glycosyltransferase/glycogen phosphorylase"/>
    <property type="match status" value="1"/>
</dbReference>
<dbReference type="EMBL" id="UGVE01000001">
    <property type="protein sequence ID" value="SUD96650.1"/>
    <property type="molecule type" value="Genomic_DNA"/>
</dbReference>
<reference evidence="1 2" key="1">
    <citation type="submission" date="2018-06" db="EMBL/GenBank/DDBJ databases">
        <authorList>
            <consortium name="Pathogen Informatics"/>
            <person name="Doyle S."/>
        </authorList>
    </citation>
    <scope>NUCLEOTIDE SEQUENCE [LARGE SCALE GENOMIC DNA]</scope>
    <source>
        <strain evidence="1 2">NCTC10894</strain>
    </source>
</reference>
<evidence type="ECO:0008006" key="3">
    <source>
        <dbReference type="Google" id="ProtNLM"/>
    </source>
</evidence>
<accession>A0AAJ4ZK06</accession>
<sequence>MNILLIGEYSSVHTELSKALTKKGHRVTTISDGDGYKNFPADILIKEPPTSSVGKIIRNFSDFLGVKGFVLYLKNRKALSGLRDFDVVQIINPVAIQPFGSIANILFLRDIFKNNKKVYLAALGDDFSWVSACLRGKFNYSALDRLRLRTVVEYRYSLRYLYGLGYRALDRFVKKRCSAIIPGLLDYYLAHEGERRVCGVIPLPIDDELFVAPTAADRKIKIFHGWQVGKENKKGNDILDAAARRIVQEFGINSVEYTVAQNLPYSEYIRLFRDCDIFLDQVFSYDRGVNGALGMALGKVVFSGFERVERHQKARHVQIKKIGVNAIPDADAIAACLRELIEDRELMASIKKQAYDFASMEYRSSRVVDKYINLWNSA</sequence>
<proteinExistence type="predicted"/>
<comment type="caution">
    <text evidence="1">The sequence shown here is derived from an EMBL/GenBank/DDBJ whole genome shotgun (WGS) entry which is preliminary data.</text>
</comment>
<gene>
    <name evidence="1" type="ORF">NCTC10894_00989</name>
</gene>
<dbReference type="RefSeq" id="WP_147282527.1">
    <property type="nucleotide sequence ID" value="NZ_BAAAEC010000008.1"/>
</dbReference>
<evidence type="ECO:0000313" key="2">
    <source>
        <dbReference type="Proteomes" id="UP000255008"/>
    </source>
</evidence>
<organism evidence="1 2">
    <name type="scientific">Ralstonia mannitolilytica</name>
    <dbReference type="NCBI Taxonomy" id="105219"/>
    <lineage>
        <taxon>Bacteria</taxon>
        <taxon>Pseudomonadati</taxon>
        <taxon>Pseudomonadota</taxon>
        <taxon>Betaproteobacteria</taxon>
        <taxon>Burkholderiales</taxon>
        <taxon>Burkholderiaceae</taxon>
        <taxon>Ralstonia</taxon>
    </lineage>
</organism>
<evidence type="ECO:0000313" key="1">
    <source>
        <dbReference type="EMBL" id="SUD96650.1"/>
    </source>
</evidence>
<protein>
    <recommendedName>
        <fullName evidence="3">Glycosyltransferase family 1 protein</fullName>
    </recommendedName>
</protein>
<name>A0AAJ4ZK06_9RALS</name>
<dbReference type="AlphaFoldDB" id="A0AAJ4ZK06"/>
<dbReference type="Proteomes" id="UP000255008">
    <property type="component" value="Unassembled WGS sequence"/>
</dbReference>
<dbReference type="Gene3D" id="3.40.50.2000">
    <property type="entry name" value="Glycogen Phosphorylase B"/>
    <property type="match status" value="1"/>
</dbReference>